<evidence type="ECO:0000256" key="1">
    <source>
        <dbReference type="ARBA" id="ARBA00004651"/>
    </source>
</evidence>
<dbReference type="RefSeq" id="WP_035858431.1">
    <property type="nucleotide sequence ID" value="NZ_KK853997.1"/>
</dbReference>
<feature type="transmembrane region" description="Helical" evidence="7">
    <location>
        <begin position="351"/>
        <end position="375"/>
    </location>
</feature>
<comment type="similarity">
    <text evidence="6">Belongs to the ABC-4 integral membrane protein family.</text>
</comment>
<dbReference type="PATRIC" id="fig|1348663.4.peg.412"/>
<keyword evidence="5 7" id="KW-0472">Membrane</keyword>
<feature type="transmembrane region" description="Helical" evidence="7">
    <location>
        <begin position="403"/>
        <end position="423"/>
    </location>
</feature>
<feature type="transmembrane region" description="Helical" evidence="7">
    <location>
        <begin position="799"/>
        <end position="821"/>
    </location>
</feature>
<feature type="transmembrane region" description="Helical" evidence="7">
    <location>
        <begin position="487"/>
        <end position="507"/>
    </location>
</feature>
<keyword evidence="2" id="KW-1003">Cell membrane</keyword>
<evidence type="ECO:0000313" key="10">
    <source>
        <dbReference type="EMBL" id="KDN87792.1"/>
    </source>
</evidence>
<evidence type="ECO:0000256" key="5">
    <source>
        <dbReference type="ARBA" id="ARBA00023136"/>
    </source>
</evidence>
<evidence type="ECO:0000256" key="2">
    <source>
        <dbReference type="ARBA" id="ARBA00022475"/>
    </source>
</evidence>
<evidence type="ECO:0000259" key="9">
    <source>
        <dbReference type="Pfam" id="PF12704"/>
    </source>
</evidence>
<reference evidence="10 11" key="1">
    <citation type="submission" date="2014-05" db="EMBL/GenBank/DDBJ databases">
        <title>Draft Genome Sequence of Kitasatospora cheerisanensis KCTC 2395.</title>
        <authorList>
            <person name="Nam D.H."/>
        </authorList>
    </citation>
    <scope>NUCLEOTIDE SEQUENCE [LARGE SCALE GENOMIC DNA]</scope>
    <source>
        <strain evidence="10 11">KCTC 2395</strain>
    </source>
</reference>
<feature type="domain" description="MacB-like periplasmic core" evidence="9">
    <location>
        <begin position="486"/>
        <end position="677"/>
    </location>
</feature>
<dbReference type="GO" id="GO:0022857">
    <property type="term" value="F:transmembrane transporter activity"/>
    <property type="evidence" value="ECO:0007669"/>
    <property type="project" value="TreeGrafter"/>
</dbReference>
<dbReference type="HOGENOM" id="CLU_012341_1_0_11"/>
<keyword evidence="11" id="KW-1185">Reference proteome</keyword>
<dbReference type="InterPro" id="IPR050250">
    <property type="entry name" value="Macrolide_Exporter_MacB"/>
</dbReference>
<dbReference type="AlphaFoldDB" id="A0A066Z2T0"/>
<feature type="transmembrane region" description="Helical" evidence="7">
    <location>
        <begin position="710"/>
        <end position="731"/>
    </location>
</feature>
<feature type="domain" description="ABC3 transporter permease C-terminal" evidence="8">
    <location>
        <begin position="714"/>
        <end position="831"/>
    </location>
</feature>
<feature type="transmembrane region" description="Helical" evidence="7">
    <location>
        <begin position="263"/>
        <end position="285"/>
    </location>
</feature>
<dbReference type="InterPro" id="IPR025857">
    <property type="entry name" value="MacB_PCD"/>
</dbReference>
<feature type="domain" description="MacB-like periplasmic core" evidence="9">
    <location>
        <begin position="16"/>
        <end position="228"/>
    </location>
</feature>
<dbReference type="EMBL" id="JNBY01000015">
    <property type="protein sequence ID" value="KDN87792.1"/>
    <property type="molecule type" value="Genomic_DNA"/>
</dbReference>
<gene>
    <name evidence="10" type="ORF">KCH_04390</name>
</gene>
<accession>A0A066Z2T0</accession>
<dbReference type="GO" id="GO:0005886">
    <property type="term" value="C:plasma membrane"/>
    <property type="evidence" value="ECO:0007669"/>
    <property type="project" value="UniProtKB-SubCell"/>
</dbReference>
<protein>
    <submittedName>
        <fullName evidence="10">ABC transporter permease</fullName>
    </submittedName>
</protein>
<comment type="caution">
    <text evidence="10">The sequence shown here is derived from an EMBL/GenBank/DDBJ whole genome shotgun (WGS) entry which is preliminary data.</text>
</comment>
<feature type="transmembrane region" description="Helical" evidence="7">
    <location>
        <begin position="765"/>
        <end position="787"/>
    </location>
</feature>
<dbReference type="PANTHER" id="PTHR30572:SF4">
    <property type="entry name" value="ABC TRANSPORTER PERMEASE YTRF"/>
    <property type="match status" value="1"/>
</dbReference>
<evidence type="ECO:0000313" key="11">
    <source>
        <dbReference type="Proteomes" id="UP000027178"/>
    </source>
</evidence>
<dbReference type="eggNOG" id="COG3127">
    <property type="taxonomic scope" value="Bacteria"/>
</dbReference>
<dbReference type="Proteomes" id="UP000027178">
    <property type="component" value="Unassembled WGS sequence"/>
</dbReference>
<sequence>MLTTALRNVLAHKARSLMTVLAVCLGVALVSGTLVFADSSAAAHRAAASRSFADLAVSVTPAYSRSAPDQPDVLTDDLVQRIGNVPGVAAVLPSAEGSAVLNAADGKPLRVQQGRNQAAGYVPQRHPLVEGRAPAAEGEIAVDRGTAAAGGLRLGDTVTLATDGPAMTARLVGIVTTQDTRVTSGGTLTVLDRATAQRLFAAPGHYTSIDVSAAPGVGEHELAQRITDMLPADRAEVTTGQAMADQQAIYVGTLTRGYQKLPMVFAGVSLFIGSFLVLNTFAMLVTRRTREIALLRAVGATRRQVVRSLLLEALLIGLAASAAGFVLGLGVASVLPDLLSDAGNELPDGPLVIGARSVAAALFVGVGVTVLAAWLPSRRAARIAPIEALRSAAHPAARPRLRAAAGIGLLALGVGLLVSLAGSAEDASEENLRSAMLGCGILVLALIVLAPLLVRPVIRLTGRLTRRFGVTGVLAQQNALRDPRRTAATATTLLLSTALVGGLATIGTSTGQALDRQAADGLAADHVISTGSTMTGIDPAVVQRVAATPGVRGASAIADSVAVIGGKVREISGVDPAGISQAVKLDFVSGSLQDLGPGRIAVSSSVAAETGTSTGRSVNLRIGSSESFAPYTVVGVYRDNPAARDVLGARDEVQRHSYKPGSVQRILVSGDGVSENALRTAVGNNPLLKVQDRAALVREAAGTMSELLTLMYGLLAIGVVIAALGIVNTLAMSVTERTREIGALRALGMDRAGVRRMIRLEAVTVAAFGTLLGLAGGLFGAWAVGALTGGAMKQYTLVLPWGTLALLCLSSLATGAIAAAVPARRAAALSPLEAVAEG</sequence>
<name>A0A066Z2T0_9ACTN</name>
<organism evidence="10 11">
    <name type="scientific">Kitasatospora cheerisanensis KCTC 2395</name>
    <dbReference type="NCBI Taxonomy" id="1348663"/>
    <lineage>
        <taxon>Bacteria</taxon>
        <taxon>Bacillati</taxon>
        <taxon>Actinomycetota</taxon>
        <taxon>Actinomycetes</taxon>
        <taxon>Kitasatosporales</taxon>
        <taxon>Streptomycetaceae</taxon>
        <taxon>Kitasatospora</taxon>
    </lineage>
</organism>
<dbReference type="Pfam" id="PF02687">
    <property type="entry name" value="FtsX"/>
    <property type="match status" value="2"/>
</dbReference>
<dbReference type="OrthoDB" id="9780560at2"/>
<keyword evidence="3 7" id="KW-0812">Transmembrane</keyword>
<evidence type="ECO:0000256" key="6">
    <source>
        <dbReference type="ARBA" id="ARBA00038076"/>
    </source>
</evidence>
<proteinExistence type="inferred from homology"/>
<evidence type="ECO:0000256" key="3">
    <source>
        <dbReference type="ARBA" id="ARBA00022692"/>
    </source>
</evidence>
<feature type="transmembrane region" description="Helical" evidence="7">
    <location>
        <begin position="306"/>
        <end position="331"/>
    </location>
</feature>
<dbReference type="Pfam" id="PF12704">
    <property type="entry name" value="MacB_PCD"/>
    <property type="match status" value="2"/>
</dbReference>
<evidence type="ECO:0000256" key="4">
    <source>
        <dbReference type="ARBA" id="ARBA00022989"/>
    </source>
</evidence>
<evidence type="ECO:0000256" key="7">
    <source>
        <dbReference type="SAM" id="Phobius"/>
    </source>
</evidence>
<dbReference type="InterPro" id="IPR003838">
    <property type="entry name" value="ABC3_permease_C"/>
</dbReference>
<evidence type="ECO:0000259" key="8">
    <source>
        <dbReference type="Pfam" id="PF02687"/>
    </source>
</evidence>
<dbReference type="PANTHER" id="PTHR30572">
    <property type="entry name" value="MEMBRANE COMPONENT OF TRANSPORTER-RELATED"/>
    <property type="match status" value="1"/>
</dbReference>
<keyword evidence="4 7" id="KW-1133">Transmembrane helix</keyword>
<feature type="transmembrane region" description="Helical" evidence="7">
    <location>
        <begin position="435"/>
        <end position="458"/>
    </location>
</feature>
<comment type="subcellular location">
    <subcellularLocation>
        <location evidence="1">Cell membrane</location>
        <topology evidence="1">Multi-pass membrane protein</topology>
    </subcellularLocation>
</comment>
<feature type="domain" description="ABC3 transporter permease C-terminal" evidence="8">
    <location>
        <begin position="263"/>
        <end position="385"/>
    </location>
</feature>